<organism evidence="3 4">
    <name type="scientific">Penicillium alfredii</name>
    <dbReference type="NCBI Taxonomy" id="1506179"/>
    <lineage>
        <taxon>Eukaryota</taxon>
        <taxon>Fungi</taxon>
        <taxon>Dikarya</taxon>
        <taxon>Ascomycota</taxon>
        <taxon>Pezizomycotina</taxon>
        <taxon>Eurotiomycetes</taxon>
        <taxon>Eurotiomycetidae</taxon>
        <taxon>Eurotiales</taxon>
        <taxon>Aspergillaceae</taxon>
        <taxon>Penicillium</taxon>
    </lineage>
</organism>
<dbReference type="EMBL" id="JAPMSZ010000004">
    <property type="protein sequence ID" value="KAJ5104662.1"/>
    <property type="molecule type" value="Genomic_DNA"/>
</dbReference>
<keyword evidence="2" id="KW-0732">Signal</keyword>
<evidence type="ECO:0000256" key="1">
    <source>
        <dbReference type="SAM" id="MobiDB-lite"/>
    </source>
</evidence>
<feature type="compositionally biased region" description="Low complexity" evidence="1">
    <location>
        <begin position="25"/>
        <end position="45"/>
    </location>
</feature>
<protein>
    <recommendedName>
        <fullName evidence="5">Hydrophobin</fullName>
    </recommendedName>
</protein>
<comment type="caution">
    <text evidence="3">The sequence shown here is derived from an EMBL/GenBank/DDBJ whole genome shotgun (WGS) entry which is preliminary data.</text>
</comment>
<sequence length="164" mass="17344">MRFTTLTYLATLLSLTTAIPVVHDSSSTTPSPTATTKPSGTASASASASASSSLAPYSCPKHTYKQCCQSLEQTSHEVIKPLGSLVPILSGVQVGSALSFQCKPMGENDAPDSCDAHDYTPMCCSNKGSGTINSCKSFAKSKEEYYKKMMHKQSQADMINEVAS</sequence>
<evidence type="ECO:0000313" key="4">
    <source>
        <dbReference type="Proteomes" id="UP001141434"/>
    </source>
</evidence>
<dbReference type="AlphaFoldDB" id="A0A9W9FRD8"/>
<evidence type="ECO:0000256" key="2">
    <source>
        <dbReference type="SAM" id="SignalP"/>
    </source>
</evidence>
<dbReference type="RefSeq" id="XP_056513658.1">
    <property type="nucleotide sequence ID" value="XM_056652591.1"/>
</dbReference>
<name>A0A9W9FRD8_9EURO</name>
<evidence type="ECO:0000313" key="3">
    <source>
        <dbReference type="EMBL" id="KAJ5104662.1"/>
    </source>
</evidence>
<reference evidence="3" key="2">
    <citation type="journal article" date="2023" name="IMA Fungus">
        <title>Comparative genomic study of the Penicillium genus elucidates a diverse pangenome and 15 lateral gene transfer events.</title>
        <authorList>
            <person name="Petersen C."/>
            <person name="Sorensen T."/>
            <person name="Nielsen M.R."/>
            <person name="Sondergaard T.E."/>
            <person name="Sorensen J.L."/>
            <person name="Fitzpatrick D.A."/>
            <person name="Frisvad J.C."/>
            <person name="Nielsen K.L."/>
        </authorList>
    </citation>
    <scope>NUCLEOTIDE SEQUENCE</scope>
    <source>
        <strain evidence="3">IBT 34128</strain>
    </source>
</reference>
<dbReference type="GeneID" id="81391759"/>
<feature type="region of interest" description="Disordered" evidence="1">
    <location>
        <begin position="23"/>
        <end position="45"/>
    </location>
</feature>
<accession>A0A9W9FRD8</accession>
<feature type="chain" id="PRO_5040807489" description="Hydrophobin" evidence="2">
    <location>
        <begin position="19"/>
        <end position="164"/>
    </location>
</feature>
<gene>
    <name evidence="3" type="ORF">NUU61_002009</name>
</gene>
<feature type="signal peptide" evidence="2">
    <location>
        <begin position="1"/>
        <end position="18"/>
    </location>
</feature>
<proteinExistence type="predicted"/>
<evidence type="ECO:0008006" key="5">
    <source>
        <dbReference type="Google" id="ProtNLM"/>
    </source>
</evidence>
<reference evidence="3" key="1">
    <citation type="submission" date="2022-11" db="EMBL/GenBank/DDBJ databases">
        <authorList>
            <person name="Petersen C."/>
        </authorList>
    </citation>
    <scope>NUCLEOTIDE SEQUENCE</scope>
    <source>
        <strain evidence="3">IBT 34128</strain>
    </source>
</reference>
<dbReference type="OrthoDB" id="4292214at2759"/>
<keyword evidence="4" id="KW-1185">Reference proteome</keyword>
<dbReference type="Proteomes" id="UP001141434">
    <property type="component" value="Unassembled WGS sequence"/>
</dbReference>